<organism evidence="1 2">
    <name type="scientific">Batrachochytrium salamandrivorans</name>
    <dbReference type="NCBI Taxonomy" id="1357716"/>
    <lineage>
        <taxon>Eukaryota</taxon>
        <taxon>Fungi</taxon>
        <taxon>Fungi incertae sedis</taxon>
        <taxon>Chytridiomycota</taxon>
        <taxon>Chytridiomycota incertae sedis</taxon>
        <taxon>Chytridiomycetes</taxon>
        <taxon>Rhizophydiales</taxon>
        <taxon>Rhizophydiales incertae sedis</taxon>
        <taxon>Batrachochytrium</taxon>
    </lineage>
</organism>
<keyword evidence="2" id="KW-1185">Reference proteome</keyword>
<comment type="caution">
    <text evidence="1">The sequence shown here is derived from an EMBL/GenBank/DDBJ whole genome shotgun (WGS) entry which is preliminary data.</text>
</comment>
<accession>A0ABQ8FP63</accession>
<dbReference type="Proteomes" id="UP001648503">
    <property type="component" value="Unassembled WGS sequence"/>
</dbReference>
<evidence type="ECO:0000313" key="2">
    <source>
        <dbReference type="Proteomes" id="UP001648503"/>
    </source>
</evidence>
<gene>
    <name evidence="1" type="ORF">BASA50_001446</name>
</gene>
<protein>
    <submittedName>
        <fullName evidence="1">Uncharacterized protein</fullName>
    </submittedName>
</protein>
<feature type="non-terminal residue" evidence="1">
    <location>
        <position position="1"/>
    </location>
</feature>
<reference evidence="1 2" key="1">
    <citation type="submission" date="2021-02" db="EMBL/GenBank/DDBJ databases">
        <title>Variation within the Batrachochytrium salamandrivorans European outbreak.</title>
        <authorList>
            <person name="Kelly M."/>
            <person name="Pasmans F."/>
            <person name="Shea T.P."/>
            <person name="Munoz J.F."/>
            <person name="Carranza S."/>
            <person name="Cuomo C.A."/>
            <person name="Martel A."/>
        </authorList>
    </citation>
    <scope>NUCLEOTIDE SEQUENCE [LARGE SCALE GENOMIC DNA]</scope>
    <source>
        <strain evidence="1 2">AMFP18/2</strain>
    </source>
</reference>
<proteinExistence type="predicted"/>
<sequence>SMSQDIEPTDKESFDDLDMNGADIDLICNTLMPIATSLHKSLLEYADEFHSNLSVLYSLQEKAENLKDEEKEEHSVSYRHITLRLEAIKVEFAGLKKKYAKLFKTLVDKKCMPEDYYLIAPVDMDRVGILLDELQVLPWNAKIHGDDVIVFHKEWDGDREIIVIHP</sequence>
<name>A0ABQ8FP63_9FUNG</name>
<dbReference type="EMBL" id="JAFCIX010000001">
    <property type="protein sequence ID" value="KAH6601649.1"/>
    <property type="molecule type" value="Genomic_DNA"/>
</dbReference>
<evidence type="ECO:0000313" key="1">
    <source>
        <dbReference type="EMBL" id="KAH6601649.1"/>
    </source>
</evidence>